<organism evidence="1 2">
    <name type="scientific">Emticicia agri</name>
    <dbReference type="NCBI Taxonomy" id="2492393"/>
    <lineage>
        <taxon>Bacteria</taxon>
        <taxon>Pseudomonadati</taxon>
        <taxon>Bacteroidota</taxon>
        <taxon>Cytophagia</taxon>
        <taxon>Cytophagales</taxon>
        <taxon>Leadbetterellaceae</taxon>
        <taxon>Emticicia</taxon>
    </lineage>
</organism>
<dbReference type="Proteomes" id="UP000293162">
    <property type="component" value="Unassembled WGS sequence"/>
</dbReference>
<evidence type="ECO:0000313" key="1">
    <source>
        <dbReference type="EMBL" id="RYU94732.1"/>
    </source>
</evidence>
<sequence>MRIKTRRQNAVQRTADTTTECIFSRTGVILKDEINSLDAEIAWQVPDAYVAESQLQPMPISTYISSIPRSITPTVLTVSASSLKVAATEFVTLTASGCEYGRVIWKAGLEVVQNPTTSMPTLTRQGPGIYQAMCVGDYTVNQDWVMVKVDLNGSLTPIVTGGTAACSTQTLTLTARGAPANSGETVWNYQWFTIKTDPISQKDWRENHSSMPNIFDDKPGIFNETTQNTLTVTGPGTYYVRIINNNGYKSVIKEYTVQPAIPATVKATNDSPTPEGNPLVLTATDIAGATYAWTGPNSYTANTRTTTRTNFEASMGGIYTVTITTAASAGGCSVTATTEVIPANCDIYIKATNPANNQEVYSLPRKTGGGFNPLTLKIENLNGTTANLTPYNIQWMLNGNPMVDAPNAPTLSIDKIGEYVAILSLKLRPENTCTAKVDINAIPCKVYDQVPTCGTAPGNIEVPSTTAAGINLASGDKFTVADYTVVVTEITNGGAGGWNGKGYIEFRLINNIAISKVSVLLENAVINECYQLAGGKIITEYDNEWKGILDVDNAIAEAKAFFEGIGDVLDDLRLWGNQFTDSEEDKDAIRELLSKLKEFRKEIVEDIDYNQTQINAILVELDAEIAAIDDYLSTAGGRMANQRTKEESAALADKVQVIKAKAGSLEAKIWQPIVNGICDKGHNEVVYYCGSSDGIIAPGQCGLIPVCVWADRQYVFPSTTAFACGVIDGFYNDIKSQVESTANLFSCITAIVSNPSSAPKNPSCRKAMDQFAAPMKMILGLWQSENRRQLWEGAKKQFSNYVGLFTCTGSYAFPNECDYLQGRIAGEFVSGFLINPGGIAMKGTKMALTAAKLGGAIKVIDQVAEVPAKISRAVMNTGGRVAKGVTKQTAKYLSSTGQLLGEWVGGVFKFTKSTEINPATWKKVRTIGNVEFDELGTGGQGRKVGTIEVWQECVTGGSGGRLASPSGCKEAIKAIAGSVSKFTKASEWFTFIRGCNNCKLWNTLLEKYKNWGRKSIDHLDDIDKIKKKFGDGLKVVYNCFGFPDFSPFIPNIGGFEAAVEITMNNDRSNADYKNAYEKLTEELTKRNIPVPSHKNYIPIIIDSDGSQITYTWHHHEDGKHMLLVPHSINSEFDHIGGKAIVQAGLKDKLPEFRSKGICD</sequence>
<dbReference type="Gene3D" id="2.60.40.10">
    <property type="entry name" value="Immunoglobulins"/>
    <property type="match status" value="1"/>
</dbReference>
<name>A0A4Q5LY82_9BACT</name>
<keyword evidence="2" id="KW-1185">Reference proteome</keyword>
<dbReference type="InterPro" id="IPR013783">
    <property type="entry name" value="Ig-like_fold"/>
</dbReference>
<reference evidence="1 2" key="1">
    <citation type="submission" date="2019-02" db="EMBL/GenBank/DDBJ databases">
        <title>Bacterial novel species Emticicia sp. 17J42-9 isolated from soil.</title>
        <authorList>
            <person name="Jung H.-Y."/>
        </authorList>
    </citation>
    <scope>NUCLEOTIDE SEQUENCE [LARGE SCALE GENOMIC DNA]</scope>
    <source>
        <strain evidence="1 2">17J42-9</strain>
    </source>
</reference>
<gene>
    <name evidence="1" type="ORF">EWM59_15480</name>
</gene>
<dbReference type="AlphaFoldDB" id="A0A4Q5LY82"/>
<dbReference type="EMBL" id="SEWF01000022">
    <property type="protein sequence ID" value="RYU94732.1"/>
    <property type="molecule type" value="Genomic_DNA"/>
</dbReference>
<dbReference type="RefSeq" id="WP_130022142.1">
    <property type="nucleotide sequence ID" value="NZ_SEWF01000022.1"/>
</dbReference>
<evidence type="ECO:0000313" key="2">
    <source>
        <dbReference type="Proteomes" id="UP000293162"/>
    </source>
</evidence>
<dbReference type="Pfam" id="PF12639">
    <property type="entry name" value="Colicin-DNase"/>
    <property type="match status" value="1"/>
</dbReference>
<proteinExistence type="predicted"/>
<dbReference type="OrthoDB" id="1521695at2"/>
<accession>A0A4Q5LY82</accession>
<protein>
    <submittedName>
        <fullName evidence="1">Uncharacterized protein</fullName>
    </submittedName>
</protein>
<comment type="caution">
    <text evidence="1">The sequence shown here is derived from an EMBL/GenBank/DDBJ whole genome shotgun (WGS) entry which is preliminary data.</text>
</comment>